<organism evidence="2 3">
    <name type="scientific">Gnomoniopsis smithogilvyi</name>
    <dbReference type="NCBI Taxonomy" id="1191159"/>
    <lineage>
        <taxon>Eukaryota</taxon>
        <taxon>Fungi</taxon>
        <taxon>Dikarya</taxon>
        <taxon>Ascomycota</taxon>
        <taxon>Pezizomycotina</taxon>
        <taxon>Sordariomycetes</taxon>
        <taxon>Sordariomycetidae</taxon>
        <taxon>Diaporthales</taxon>
        <taxon>Gnomoniaceae</taxon>
        <taxon>Gnomoniopsis</taxon>
    </lineage>
</organism>
<dbReference type="PROSITE" id="PS00195">
    <property type="entry name" value="GLUTAREDOXIN_1"/>
    <property type="match status" value="1"/>
</dbReference>
<comment type="caution">
    <text evidence="2">The sequence shown here is derived from an EMBL/GenBank/DDBJ whole genome shotgun (WGS) entry which is preliminary data.</text>
</comment>
<dbReference type="InterPro" id="IPR036249">
    <property type="entry name" value="Thioredoxin-like_sf"/>
</dbReference>
<dbReference type="SUPFAM" id="SSF52833">
    <property type="entry name" value="Thioredoxin-like"/>
    <property type="match status" value="1"/>
</dbReference>
<gene>
    <name evidence="2" type="primary">TTR1</name>
    <name evidence="2" type="ORF">N0V93_007039</name>
</gene>
<dbReference type="PROSITE" id="PS51354">
    <property type="entry name" value="GLUTAREDOXIN_2"/>
    <property type="match status" value="1"/>
</dbReference>
<dbReference type="Pfam" id="PF00462">
    <property type="entry name" value="Glutaredoxin"/>
    <property type="match status" value="1"/>
</dbReference>
<dbReference type="GO" id="GO:0015038">
    <property type="term" value="F:glutathione disulfide oxidoreductase activity"/>
    <property type="evidence" value="ECO:0007669"/>
    <property type="project" value="TreeGrafter"/>
</dbReference>
<dbReference type="InterPro" id="IPR002109">
    <property type="entry name" value="Glutaredoxin"/>
</dbReference>
<accession>A0A9W9CV03</accession>
<proteinExistence type="predicted"/>
<evidence type="ECO:0000259" key="1">
    <source>
        <dbReference type="Pfam" id="PF00462"/>
    </source>
</evidence>
<dbReference type="AlphaFoldDB" id="A0A9W9CV03"/>
<protein>
    <submittedName>
        <fullName evidence="2">Glutaredoxin</fullName>
    </submittedName>
</protein>
<reference evidence="2" key="1">
    <citation type="submission" date="2022-10" db="EMBL/GenBank/DDBJ databases">
        <title>Tapping the CABI collections for fungal endophytes: first genome assemblies for Collariella, Neodidymelliopsis, Ascochyta clinopodiicola, Didymella pomorum, Didymosphaeria variabile, Neocosmospora piperis and Neocucurbitaria cava.</title>
        <authorList>
            <person name="Hill R."/>
        </authorList>
    </citation>
    <scope>NUCLEOTIDE SEQUENCE</scope>
    <source>
        <strain evidence="2">IMI 355082</strain>
    </source>
</reference>
<name>A0A9W9CV03_9PEZI</name>
<dbReference type="OrthoDB" id="418495at2759"/>
<keyword evidence="3" id="KW-1185">Reference proteome</keyword>
<dbReference type="GO" id="GO:0005737">
    <property type="term" value="C:cytoplasm"/>
    <property type="evidence" value="ECO:0007669"/>
    <property type="project" value="TreeGrafter"/>
</dbReference>
<dbReference type="EMBL" id="JAPEVB010000004">
    <property type="protein sequence ID" value="KAJ4389568.1"/>
    <property type="molecule type" value="Genomic_DNA"/>
</dbReference>
<dbReference type="PANTHER" id="PTHR45694">
    <property type="entry name" value="GLUTAREDOXIN 2"/>
    <property type="match status" value="1"/>
</dbReference>
<dbReference type="GO" id="GO:0034599">
    <property type="term" value="P:cellular response to oxidative stress"/>
    <property type="evidence" value="ECO:0007669"/>
    <property type="project" value="TreeGrafter"/>
</dbReference>
<feature type="domain" description="Glutaredoxin" evidence="1">
    <location>
        <begin position="35"/>
        <end position="111"/>
    </location>
</feature>
<sequence>MSLLRRFFSGISTYPSVNMEAAKAKALEEIRSNPVVVFSKSGCPYCRNTKNLLRSLGVEGKDKLKVLELDEMSDGPDIQAALAEGFGSEEGIVYEQAQRTVPNIFIGGTHIPGGNDGFVKKSKNEPAELEKMLKDAGAL</sequence>
<dbReference type="CDD" id="cd03419">
    <property type="entry name" value="GRX_GRXh_1_2_like"/>
    <property type="match status" value="1"/>
</dbReference>
<evidence type="ECO:0000313" key="2">
    <source>
        <dbReference type="EMBL" id="KAJ4389568.1"/>
    </source>
</evidence>
<dbReference type="Gene3D" id="3.40.30.10">
    <property type="entry name" value="Glutaredoxin"/>
    <property type="match status" value="1"/>
</dbReference>
<dbReference type="Proteomes" id="UP001140453">
    <property type="component" value="Unassembled WGS sequence"/>
</dbReference>
<dbReference type="PANTHER" id="PTHR45694:SF14">
    <property type="entry name" value="GLUTAREDOXIN-C2"/>
    <property type="match status" value="1"/>
</dbReference>
<evidence type="ECO:0000313" key="3">
    <source>
        <dbReference type="Proteomes" id="UP001140453"/>
    </source>
</evidence>
<dbReference type="InterPro" id="IPR011767">
    <property type="entry name" value="GLR_AS"/>
</dbReference>